<comment type="caution">
    <text evidence="1">The sequence shown here is derived from an EMBL/GenBank/DDBJ whole genome shotgun (WGS) entry which is preliminary data.</text>
</comment>
<dbReference type="Proteomes" id="UP001518976">
    <property type="component" value="Unassembled WGS sequence"/>
</dbReference>
<name>A0ABS3WPH4_9ACTN</name>
<organism evidence="1 2">
    <name type="scientific">Streptomyces spirodelae</name>
    <dbReference type="NCBI Taxonomy" id="2812904"/>
    <lineage>
        <taxon>Bacteria</taxon>
        <taxon>Bacillati</taxon>
        <taxon>Actinomycetota</taxon>
        <taxon>Actinomycetes</taxon>
        <taxon>Kitasatosporales</taxon>
        <taxon>Streptomycetaceae</taxon>
        <taxon>Streptomyces</taxon>
    </lineage>
</organism>
<reference evidence="1 2" key="1">
    <citation type="submission" date="2021-02" db="EMBL/GenBank/DDBJ databases">
        <title>Streptomyces spirodelae sp. nov., isolated from duckweed.</title>
        <authorList>
            <person name="Saimee Y."/>
            <person name="Duangmal K."/>
        </authorList>
    </citation>
    <scope>NUCLEOTIDE SEQUENCE [LARGE SCALE GENOMIC DNA]</scope>
    <source>
        <strain evidence="1 2">DW4-2</strain>
    </source>
</reference>
<keyword evidence="2" id="KW-1185">Reference proteome</keyword>
<dbReference type="EMBL" id="JAFFZN010000004">
    <property type="protein sequence ID" value="MBO8185022.1"/>
    <property type="molecule type" value="Genomic_DNA"/>
</dbReference>
<gene>
    <name evidence="1" type="ORF">JW592_06000</name>
</gene>
<dbReference type="RefSeq" id="WP_209263844.1">
    <property type="nucleotide sequence ID" value="NZ_JAFFZN010000004.1"/>
</dbReference>
<accession>A0ABS3WPH4</accession>
<evidence type="ECO:0000313" key="1">
    <source>
        <dbReference type="EMBL" id="MBO8185022.1"/>
    </source>
</evidence>
<evidence type="ECO:0008006" key="3">
    <source>
        <dbReference type="Google" id="ProtNLM"/>
    </source>
</evidence>
<evidence type="ECO:0000313" key="2">
    <source>
        <dbReference type="Proteomes" id="UP001518976"/>
    </source>
</evidence>
<dbReference type="SUPFAM" id="SSF159245">
    <property type="entry name" value="AttH-like"/>
    <property type="match status" value="1"/>
</dbReference>
<protein>
    <recommendedName>
        <fullName evidence="3">DUF2804 domain-containing protein</fullName>
    </recommendedName>
</protein>
<dbReference type="PANTHER" id="PTHR35309">
    <property type="match status" value="1"/>
</dbReference>
<dbReference type="Pfam" id="PF14249">
    <property type="entry name" value="Tocopherol_cycl"/>
    <property type="match status" value="1"/>
</dbReference>
<dbReference type="InterPro" id="IPR025893">
    <property type="entry name" value="Tocopherol_cyclase"/>
</dbReference>
<proteinExistence type="predicted"/>
<sequence>MLRQWWRRTGADLPWGDPLLSHRSAMEGHLWRFTDPARRRVLLVACGVNERRGRRWGTVVVAASPSLVRSVTLDGVRADTDRFAVHAAPALSFAQDRLRVSLPDVDLELAVVPRARRRTLLPAAGVFSLVPWLNHYWYPYLFDARVEGTARLAGEHWDLTGCQAYAEKSWGRGFPPAWWWGQAHGFDRPDVKVAFAGGLLGRGRCTVPVGGLVLVAGDHRIDLFPPSAVVRGGARGDRWSLTALGPRHRVRLSGQGAGSPLLRLPIPALSPHRLGHSEQHLTGEVSLEVQRCGRPLYSGTSRLAGLETGRAPGTR</sequence>
<dbReference type="PANTHER" id="PTHR35309:SF4">
    <property type="entry name" value="TOCOPHEROL CYCLASE"/>
    <property type="match status" value="1"/>
</dbReference>